<dbReference type="GO" id="GO:0005886">
    <property type="term" value="C:plasma membrane"/>
    <property type="evidence" value="ECO:0007669"/>
    <property type="project" value="UniProtKB-SubCell"/>
</dbReference>
<evidence type="ECO:0000256" key="4">
    <source>
        <dbReference type="ARBA" id="ARBA00022475"/>
    </source>
</evidence>
<reference evidence="12 13" key="1">
    <citation type="submission" date="2016-10" db="EMBL/GenBank/DDBJ databases">
        <authorList>
            <person name="de Groot N.N."/>
        </authorList>
    </citation>
    <scope>NUCLEOTIDE SEQUENCE [LARGE SCALE GENOMIC DNA]</scope>
    <source>
        <strain evidence="12 13">DSM 27630</strain>
    </source>
</reference>
<dbReference type="GO" id="GO:0015297">
    <property type="term" value="F:antiporter activity"/>
    <property type="evidence" value="ECO:0007669"/>
    <property type="project" value="UniProtKB-KW"/>
</dbReference>
<keyword evidence="4" id="KW-1003">Cell membrane</keyword>
<dbReference type="RefSeq" id="WP_092091302.1">
    <property type="nucleotide sequence ID" value="NZ_FOQE01000004.1"/>
</dbReference>
<keyword evidence="6 9" id="KW-1133">Transmembrane helix</keyword>
<dbReference type="GO" id="GO:1902600">
    <property type="term" value="P:proton transmembrane transport"/>
    <property type="evidence" value="ECO:0007669"/>
    <property type="project" value="InterPro"/>
</dbReference>
<feature type="transmembrane region" description="Helical" evidence="9">
    <location>
        <begin position="31"/>
        <end position="48"/>
    </location>
</feature>
<feature type="transmembrane region" description="Helical" evidence="9">
    <location>
        <begin position="185"/>
        <end position="207"/>
    </location>
</feature>
<feature type="domain" description="RCK N-terminal" evidence="11">
    <location>
        <begin position="405"/>
        <end position="492"/>
    </location>
</feature>
<feature type="transmembrane region" description="Helical" evidence="9">
    <location>
        <begin position="6"/>
        <end position="24"/>
    </location>
</feature>
<dbReference type="InterPro" id="IPR038770">
    <property type="entry name" value="Na+/solute_symporter_sf"/>
</dbReference>
<feature type="transmembrane region" description="Helical" evidence="9">
    <location>
        <begin position="150"/>
        <end position="173"/>
    </location>
</feature>
<evidence type="ECO:0000313" key="12">
    <source>
        <dbReference type="EMBL" id="SFH58461.1"/>
    </source>
</evidence>
<organism evidence="12 13">
    <name type="scientific">Pisciglobus halotolerans</name>
    <dbReference type="NCBI Taxonomy" id="745365"/>
    <lineage>
        <taxon>Bacteria</taxon>
        <taxon>Bacillati</taxon>
        <taxon>Bacillota</taxon>
        <taxon>Bacilli</taxon>
        <taxon>Lactobacillales</taxon>
        <taxon>Carnobacteriaceae</taxon>
    </lineage>
</organism>
<evidence type="ECO:0000256" key="1">
    <source>
        <dbReference type="ARBA" id="ARBA00004651"/>
    </source>
</evidence>
<evidence type="ECO:0000259" key="10">
    <source>
        <dbReference type="Pfam" id="PF00999"/>
    </source>
</evidence>
<evidence type="ECO:0000256" key="6">
    <source>
        <dbReference type="ARBA" id="ARBA00022989"/>
    </source>
</evidence>
<accession>A0A1I3B9T3</accession>
<feature type="transmembrane region" description="Helical" evidence="9">
    <location>
        <begin position="367"/>
        <end position="392"/>
    </location>
</feature>
<feature type="transmembrane region" description="Helical" evidence="9">
    <location>
        <begin position="219"/>
        <end position="236"/>
    </location>
</feature>
<feature type="transmembrane region" description="Helical" evidence="9">
    <location>
        <begin position="89"/>
        <end position="112"/>
    </location>
</feature>
<feature type="transmembrane region" description="Helical" evidence="9">
    <location>
        <begin position="60"/>
        <end position="77"/>
    </location>
</feature>
<evidence type="ECO:0000313" key="13">
    <source>
        <dbReference type="Proteomes" id="UP000198668"/>
    </source>
</evidence>
<dbReference type="InterPro" id="IPR003148">
    <property type="entry name" value="RCK_N"/>
</dbReference>
<evidence type="ECO:0000256" key="2">
    <source>
        <dbReference type="ARBA" id="ARBA00022448"/>
    </source>
</evidence>
<dbReference type="PANTHER" id="PTHR32507:SF0">
    <property type="entry name" value="NA(+)_H(+) ANTIPORTER 2-RELATED"/>
    <property type="match status" value="1"/>
</dbReference>
<keyword evidence="3" id="KW-0050">Antiport</keyword>
<sequence length="595" mass="65234">MEEAALLSIVIIVVLGIFSQWIAWRIQWPSIVIMSIAGLLIGPVFGIVQPEQSFGEMYSPMISLAVAVILFEGSSSLDIREVKGISKSIFRIVTWGAFLGWIGGALAAHFVAGLSLEISFIIGGLFIVTGPTVIIPLLRQSKLQPRTATILKWEGIIVDPAGPLVALFAYEVIRVTTNSAVHPGYLVTFFISSILSGIVGYLLGLLLSMLTSRGRFPEYLKSPIILSFLFICFSLGEVIMNETGMLSVTVMGLTIGHAKKSVSSIKSIGHFVEDISVLLTSTVFILLTASLPKEVISQVFTWPIMAFVLVMLFIVRPLSIWISTIGTEVTTQEKILISWIAPRGIVALTVSGYFAEILIADGYEDATLLTALTFALVFITVCAHGFTLGPLAKKLGLASTERPGILIVGANTFSIAFAEYCQSIGIPVLIVDHSYTHYQRAKDKGIPAYYGEILSEHTQFNIDLTPYETMLIMTDEAAYSALVFQSYVQEFGYNHTFILAVQIKHDFQKQTFPSSMKSNILFGELSEELNQKLKDGKTFSLVDLNITERKMMESENLPIDGTLLFILKKNGSLSFVTVNHRIVLDKGDQAVVLSS</sequence>
<keyword evidence="8 9" id="KW-0472">Membrane</keyword>
<evidence type="ECO:0000256" key="8">
    <source>
        <dbReference type="ARBA" id="ARBA00023136"/>
    </source>
</evidence>
<dbReference type="GO" id="GO:0006813">
    <property type="term" value="P:potassium ion transport"/>
    <property type="evidence" value="ECO:0007669"/>
    <property type="project" value="InterPro"/>
</dbReference>
<feature type="transmembrane region" description="Helical" evidence="9">
    <location>
        <begin position="336"/>
        <end position="355"/>
    </location>
</feature>
<keyword evidence="2" id="KW-0813">Transport</keyword>
<dbReference type="OrthoDB" id="570124at2"/>
<keyword evidence="13" id="KW-1185">Reference proteome</keyword>
<evidence type="ECO:0000256" key="9">
    <source>
        <dbReference type="SAM" id="Phobius"/>
    </source>
</evidence>
<protein>
    <submittedName>
        <fullName evidence="12">NhaP-type Na+/H+ or K+/H+ antiporter</fullName>
    </submittedName>
</protein>
<dbReference type="Gene3D" id="1.20.1530.20">
    <property type="match status" value="1"/>
</dbReference>
<comment type="subcellular location">
    <subcellularLocation>
        <location evidence="1">Cell membrane</location>
        <topology evidence="1">Multi-pass membrane protein</topology>
    </subcellularLocation>
</comment>
<evidence type="ECO:0000259" key="11">
    <source>
        <dbReference type="Pfam" id="PF02254"/>
    </source>
</evidence>
<proteinExistence type="predicted"/>
<dbReference type="InterPro" id="IPR006153">
    <property type="entry name" value="Cation/H_exchanger_TM"/>
</dbReference>
<dbReference type="PANTHER" id="PTHR32507">
    <property type="entry name" value="NA(+)/H(+) ANTIPORTER 1"/>
    <property type="match status" value="1"/>
</dbReference>
<keyword evidence="5 9" id="KW-0812">Transmembrane</keyword>
<dbReference type="AlphaFoldDB" id="A0A1I3B9T3"/>
<evidence type="ECO:0000256" key="3">
    <source>
        <dbReference type="ARBA" id="ARBA00022449"/>
    </source>
</evidence>
<gene>
    <name evidence="12" type="ORF">SAMN04489868_104107</name>
</gene>
<dbReference type="InterPro" id="IPR036291">
    <property type="entry name" value="NAD(P)-bd_dom_sf"/>
</dbReference>
<feature type="transmembrane region" description="Helical" evidence="9">
    <location>
        <begin position="118"/>
        <end position="138"/>
    </location>
</feature>
<dbReference type="Proteomes" id="UP000198668">
    <property type="component" value="Unassembled WGS sequence"/>
</dbReference>
<evidence type="ECO:0000256" key="5">
    <source>
        <dbReference type="ARBA" id="ARBA00022692"/>
    </source>
</evidence>
<feature type="domain" description="Cation/H+ exchanger transmembrane" evidence="10">
    <location>
        <begin position="14"/>
        <end position="394"/>
    </location>
</feature>
<name>A0A1I3B9T3_9LACT</name>
<evidence type="ECO:0000256" key="7">
    <source>
        <dbReference type="ARBA" id="ARBA00023065"/>
    </source>
</evidence>
<feature type="transmembrane region" description="Helical" evidence="9">
    <location>
        <begin position="295"/>
        <end position="315"/>
    </location>
</feature>
<dbReference type="SUPFAM" id="SSF51735">
    <property type="entry name" value="NAD(P)-binding Rossmann-fold domains"/>
    <property type="match status" value="1"/>
</dbReference>
<dbReference type="EMBL" id="FOQE01000004">
    <property type="protein sequence ID" value="SFH58461.1"/>
    <property type="molecule type" value="Genomic_DNA"/>
</dbReference>
<keyword evidence="7" id="KW-0406">Ion transport</keyword>
<dbReference type="Pfam" id="PF02254">
    <property type="entry name" value="TrkA_N"/>
    <property type="match status" value="1"/>
</dbReference>
<dbReference type="Pfam" id="PF00999">
    <property type="entry name" value="Na_H_Exchanger"/>
    <property type="match status" value="1"/>
</dbReference>